<evidence type="ECO:0000256" key="7">
    <source>
        <dbReference type="ARBA" id="ARBA00062335"/>
    </source>
</evidence>
<evidence type="ECO:0000256" key="8">
    <source>
        <dbReference type="ARBA" id="ARBA00068121"/>
    </source>
</evidence>
<dbReference type="InterPro" id="IPR002108">
    <property type="entry name" value="ADF-H"/>
</dbReference>
<dbReference type="CDD" id="cd11282">
    <property type="entry name" value="ADF_coactosin_like"/>
    <property type="match status" value="1"/>
</dbReference>
<dbReference type="GO" id="GO:0051015">
    <property type="term" value="F:actin filament binding"/>
    <property type="evidence" value="ECO:0007669"/>
    <property type="project" value="TreeGrafter"/>
</dbReference>
<dbReference type="GO" id="GO:0030864">
    <property type="term" value="C:cortical actin cytoskeleton"/>
    <property type="evidence" value="ECO:0007669"/>
    <property type="project" value="TreeGrafter"/>
</dbReference>
<evidence type="ECO:0000256" key="1">
    <source>
        <dbReference type="ARBA" id="ARBA00004245"/>
    </source>
</evidence>
<evidence type="ECO:0000313" key="10">
    <source>
        <dbReference type="EMBL" id="KAF8774762.1"/>
    </source>
</evidence>
<feature type="domain" description="ADF-H" evidence="9">
    <location>
        <begin position="2"/>
        <end position="100"/>
    </location>
</feature>
<evidence type="ECO:0000256" key="2">
    <source>
        <dbReference type="ARBA" id="ARBA00022490"/>
    </source>
</evidence>
<comment type="caution">
    <text evidence="10">The sequence shown here is derived from an EMBL/GenBank/DDBJ whole genome shotgun (WGS) entry which is preliminary data.</text>
</comment>
<reference evidence="10" key="1">
    <citation type="journal article" date="2020" name="bioRxiv">
        <title>Chromosome-level reference genome of the European wasp spider Argiope bruennichi: a resource for studies on range expansion and evolutionary adaptation.</title>
        <authorList>
            <person name="Sheffer M.M."/>
            <person name="Hoppe A."/>
            <person name="Krehenwinkel H."/>
            <person name="Uhl G."/>
            <person name="Kuss A.W."/>
            <person name="Jensen L."/>
            <person name="Jensen C."/>
            <person name="Gillespie R.G."/>
            <person name="Hoff K.J."/>
            <person name="Prost S."/>
        </authorList>
    </citation>
    <scope>NUCLEOTIDE SEQUENCE</scope>
</reference>
<dbReference type="GO" id="GO:0030833">
    <property type="term" value="P:regulation of actin filament polymerization"/>
    <property type="evidence" value="ECO:0007669"/>
    <property type="project" value="TreeGrafter"/>
</dbReference>
<protein>
    <recommendedName>
        <fullName evidence="8">Coactosin-like protein</fullName>
    </recommendedName>
</protein>
<evidence type="ECO:0000256" key="4">
    <source>
        <dbReference type="ARBA" id="ARBA00023212"/>
    </source>
</evidence>
<dbReference type="Gene3D" id="3.40.20.10">
    <property type="entry name" value="Severin"/>
    <property type="match status" value="1"/>
</dbReference>
<dbReference type="GO" id="GO:0030427">
    <property type="term" value="C:site of polarized growth"/>
    <property type="evidence" value="ECO:0007669"/>
    <property type="project" value="TreeGrafter"/>
</dbReference>
<proteinExistence type="inferred from homology"/>
<evidence type="ECO:0000259" key="9">
    <source>
        <dbReference type="PROSITE" id="PS51263"/>
    </source>
</evidence>
<organism evidence="10 11">
    <name type="scientific">Argiope bruennichi</name>
    <name type="common">Wasp spider</name>
    <name type="synonym">Aranea bruennichi</name>
    <dbReference type="NCBI Taxonomy" id="94029"/>
    <lineage>
        <taxon>Eukaryota</taxon>
        <taxon>Metazoa</taxon>
        <taxon>Ecdysozoa</taxon>
        <taxon>Arthropoda</taxon>
        <taxon>Chelicerata</taxon>
        <taxon>Arachnida</taxon>
        <taxon>Araneae</taxon>
        <taxon>Araneomorphae</taxon>
        <taxon>Entelegynae</taxon>
        <taxon>Araneoidea</taxon>
        <taxon>Araneidae</taxon>
        <taxon>Argiope</taxon>
    </lineage>
</organism>
<comment type="function">
    <text evidence="6">Binds to F-actin in a calcium-independent manner. Has no direct effect on actin depolymerization. Acts as a chaperone for ALOX5 (5LO), influencing both its stability and activity in leukotrienes synthesis.</text>
</comment>
<dbReference type="GO" id="GO:0005884">
    <property type="term" value="C:actin filament"/>
    <property type="evidence" value="ECO:0007669"/>
    <property type="project" value="TreeGrafter"/>
</dbReference>
<dbReference type="SUPFAM" id="SSF55753">
    <property type="entry name" value="Actin depolymerizing proteins"/>
    <property type="match status" value="1"/>
</dbReference>
<keyword evidence="11" id="KW-1185">Reference proteome</keyword>
<keyword evidence="3" id="KW-0009">Actin-binding</keyword>
<evidence type="ECO:0000313" key="11">
    <source>
        <dbReference type="Proteomes" id="UP000807504"/>
    </source>
</evidence>
<dbReference type="FunFam" id="3.40.20.10:FF:000018">
    <property type="entry name" value="Coactosin-like 1"/>
    <property type="match status" value="1"/>
</dbReference>
<comment type="subunit">
    <text evidence="7">Interacts with 5-lipoxygenase (ALOX5/5LO) in a calcium-independent manner. Binds to F-actin with a stoichiometry of 1:2.</text>
</comment>
<dbReference type="InterPro" id="IPR029006">
    <property type="entry name" value="ADF-H/Gelsolin-like_dom_sf"/>
</dbReference>
<dbReference type="Pfam" id="PF00241">
    <property type="entry name" value="Cofilin_ADF"/>
    <property type="match status" value="1"/>
</dbReference>
<sequence>MASAVDKEGVRDAYQDVRSDTSDTNWALFRYKGAEIVHDCSGENLQELKDALSDDERAFAFVRVFAGDEMSKRKKFVLLTWVGPSVSTLRELEYPLTRRW</sequence>
<evidence type="ECO:0000256" key="6">
    <source>
        <dbReference type="ARBA" id="ARBA00058385"/>
    </source>
</evidence>
<comment type="similarity">
    <text evidence="5">Belongs to the actin-binding proteins ADF family. Coactosin subfamily.</text>
</comment>
<dbReference type="EMBL" id="JABXBU010002227">
    <property type="protein sequence ID" value="KAF8774762.1"/>
    <property type="molecule type" value="Genomic_DNA"/>
</dbReference>
<keyword evidence="2" id="KW-0963">Cytoplasm</keyword>
<evidence type="ECO:0000256" key="3">
    <source>
        <dbReference type="ARBA" id="ARBA00023203"/>
    </source>
</evidence>
<dbReference type="PANTHER" id="PTHR10829">
    <property type="entry name" value="CORTACTIN AND DREBRIN"/>
    <property type="match status" value="1"/>
</dbReference>
<accession>A0A8T0EL93</accession>
<comment type="subcellular location">
    <subcellularLocation>
        <location evidence="1">Cytoplasm</location>
        <location evidence="1">Cytoskeleton</location>
    </subcellularLocation>
</comment>
<dbReference type="PROSITE" id="PS51263">
    <property type="entry name" value="ADF_H"/>
    <property type="match status" value="1"/>
</dbReference>
<dbReference type="Proteomes" id="UP000807504">
    <property type="component" value="Unassembled WGS sequence"/>
</dbReference>
<reference evidence="10" key="2">
    <citation type="submission" date="2020-06" db="EMBL/GenBank/DDBJ databases">
        <authorList>
            <person name="Sheffer M."/>
        </authorList>
    </citation>
    <scope>NUCLEOTIDE SEQUENCE</scope>
</reference>
<dbReference type="AlphaFoldDB" id="A0A8T0EL93"/>
<keyword evidence="4" id="KW-0206">Cytoskeleton</keyword>
<evidence type="ECO:0000256" key="5">
    <source>
        <dbReference type="ARBA" id="ARBA00038052"/>
    </source>
</evidence>
<name>A0A8T0EL93_ARGBR</name>
<dbReference type="PANTHER" id="PTHR10829:SF29">
    <property type="entry name" value="COACTOSIN-LIKE PROTEIN"/>
    <property type="match status" value="1"/>
</dbReference>
<gene>
    <name evidence="10" type="ORF">HNY73_017279</name>
</gene>